<evidence type="ECO:0000313" key="3">
    <source>
        <dbReference type="Proteomes" id="UP000762676"/>
    </source>
</evidence>
<dbReference type="AlphaFoldDB" id="A0AAV4JV58"/>
<keyword evidence="1" id="KW-0812">Transmembrane</keyword>
<evidence type="ECO:0000313" key="2">
    <source>
        <dbReference type="EMBL" id="GFS25613.1"/>
    </source>
</evidence>
<proteinExistence type="predicted"/>
<feature type="transmembrane region" description="Helical" evidence="1">
    <location>
        <begin position="73"/>
        <end position="91"/>
    </location>
</feature>
<name>A0AAV4JV58_9GAST</name>
<feature type="transmembrane region" description="Helical" evidence="1">
    <location>
        <begin position="111"/>
        <end position="132"/>
    </location>
</feature>
<protein>
    <submittedName>
        <fullName evidence="2">Uncharacterized protein</fullName>
    </submittedName>
</protein>
<accession>A0AAV4JV58</accession>
<sequence length="141" mass="15899">MFLVAAVCSLNPREASQRDSHSHRLAVDSHGGSDLVTAPGKPGVFYALVYVSTHERSKKAVIHYRIKCGDNEASLLMVFFGILGGLRRFLFNHRRLRLRRSGKVAVGFSYILYYLLLMGMACVIGKWTCLLCKAKRGYRFL</sequence>
<keyword evidence="1" id="KW-0472">Membrane</keyword>
<comment type="caution">
    <text evidence="2">The sequence shown here is derived from an EMBL/GenBank/DDBJ whole genome shotgun (WGS) entry which is preliminary data.</text>
</comment>
<keyword evidence="1" id="KW-1133">Transmembrane helix</keyword>
<keyword evidence="3" id="KW-1185">Reference proteome</keyword>
<dbReference type="EMBL" id="BMAT01014052">
    <property type="protein sequence ID" value="GFS25613.1"/>
    <property type="molecule type" value="Genomic_DNA"/>
</dbReference>
<reference evidence="2 3" key="1">
    <citation type="journal article" date="2021" name="Elife">
        <title>Chloroplast acquisition without the gene transfer in kleptoplastic sea slugs, Plakobranchus ocellatus.</title>
        <authorList>
            <person name="Maeda T."/>
            <person name="Takahashi S."/>
            <person name="Yoshida T."/>
            <person name="Shimamura S."/>
            <person name="Takaki Y."/>
            <person name="Nagai Y."/>
            <person name="Toyoda A."/>
            <person name="Suzuki Y."/>
            <person name="Arimoto A."/>
            <person name="Ishii H."/>
            <person name="Satoh N."/>
            <person name="Nishiyama T."/>
            <person name="Hasebe M."/>
            <person name="Maruyama T."/>
            <person name="Minagawa J."/>
            <person name="Obokata J."/>
            <person name="Shigenobu S."/>
        </authorList>
    </citation>
    <scope>NUCLEOTIDE SEQUENCE [LARGE SCALE GENOMIC DNA]</scope>
</reference>
<dbReference type="Proteomes" id="UP000762676">
    <property type="component" value="Unassembled WGS sequence"/>
</dbReference>
<organism evidence="2 3">
    <name type="scientific">Elysia marginata</name>
    <dbReference type="NCBI Taxonomy" id="1093978"/>
    <lineage>
        <taxon>Eukaryota</taxon>
        <taxon>Metazoa</taxon>
        <taxon>Spiralia</taxon>
        <taxon>Lophotrochozoa</taxon>
        <taxon>Mollusca</taxon>
        <taxon>Gastropoda</taxon>
        <taxon>Heterobranchia</taxon>
        <taxon>Euthyneura</taxon>
        <taxon>Panpulmonata</taxon>
        <taxon>Sacoglossa</taxon>
        <taxon>Placobranchoidea</taxon>
        <taxon>Plakobranchidae</taxon>
        <taxon>Elysia</taxon>
    </lineage>
</organism>
<evidence type="ECO:0000256" key="1">
    <source>
        <dbReference type="SAM" id="Phobius"/>
    </source>
</evidence>
<gene>
    <name evidence="2" type="ORF">ElyMa_007031000</name>
</gene>